<reference evidence="3 4" key="1">
    <citation type="submission" date="2020-04" db="EMBL/GenBank/DDBJ databases">
        <title>Draft genome of Pyxidicoccus fallax type strain.</title>
        <authorList>
            <person name="Whitworth D.E."/>
        </authorList>
    </citation>
    <scope>NUCLEOTIDE SEQUENCE [LARGE SCALE GENOMIC DNA]</scope>
    <source>
        <strain evidence="3 4">DSM 14698</strain>
    </source>
</reference>
<dbReference type="InterPro" id="IPR014044">
    <property type="entry name" value="CAP_dom"/>
</dbReference>
<feature type="compositionally biased region" description="Low complexity" evidence="1">
    <location>
        <begin position="52"/>
        <end position="80"/>
    </location>
</feature>
<dbReference type="Gene3D" id="3.40.33.10">
    <property type="entry name" value="CAP"/>
    <property type="match status" value="1"/>
</dbReference>
<sequence length="232" mass="24786">MVRSSFRHLLALGLLVPWLTTGCGSDETPPDNEPRPGETPRDGGTTGETPLDGGSTDAGTTPTDAGTSDAGTTPTDGGTPLPAFARDMVDTHNAVRASVTPAANPPLEPLTWDTKAEETARAYAAKCEFVHNPNRGNYGENLAAATPGHFTTAGVVRYWAEEVADYNYASNSCASGKMCGHYTQVVWRTTKRVGCATQVCDKNSPFGAQFPRWQLWVCNYAPPGNYVGQRPY</sequence>
<dbReference type="InterPro" id="IPR001283">
    <property type="entry name" value="CRISP-related"/>
</dbReference>
<evidence type="ECO:0000313" key="3">
    <source>
        <dbReference type="EMBL" id="NMO13833.1"/>
    </source>
</evidence>
<dbReference type="InterPro" id="IPR002413">
    <property type="entry name" value="V5_allergen-like"/>
</dbReference>
<dbReference type="Proteomes" id="UP000518300">
    <property type="component" value="Unassembled WGS sequence"/>
</dbReference>
<dbReference type="SMART" id="SM00198">
    <property type="entry name" value="SCP"/>
    <property type="match status" value="1"/>
</dbReference>
<protein>
    <recommendedName>
        <fullName evidence="2">SCP domain-containing protein</fullName>
    </recommendedName>
</protein>
<organism evidence="3 4">
    <name type="scientific">Pyxidicoccus fallax</name>
    <dbReference type="NCBI Taxonomy" id="394095"/>
    <lineage>
        <taxon>Bacteria</taxon>
        <taxon>Pseudomonadati</taxon>
        <taxon>Myxococcota</taxon>
        <taxon>Myxococcia</taxon>
        <taxon>Myxococcales</taxon>
        <taxon>Cystobacterineae</taxon>
        <taxon>Myxococcaceae</taxon>
        <taxon>Pyxidicoccus</taxon>
    </lineage>
</organism>
<evidence type="ECO:0000256" key="1">
    <source>
        <dbReference type="SAM" id="MobiDB-lite"/>
    </source>
</evidence>
<feature type="domain" description="SCP" evidence="2">
    <location>
        <begin position="83"/>
        <end position="228"/>
    </location>
</feature>
<evidence type="ECO:0000313" key="4">
    <source>
        <dbReference type="Proteomes" id="UP000518300"/>
    </source>
</evidence>
<comment type="caution">
    <text evidence="3">The sequence shown here is derived from an EMBL/GenBank/DDBJ whole genome shotgun (WGS) entry which is preliminary data.</text>
</comment>
<name>A0A848LAX0_9BACT</name>
<dbReference type="PRINTS" id="PR00838">
    <property type="entry name" value="V5ALLERGEN"/>
</dbReference>
<feature type="region of interest" description="Disordered" evidence="1">
    <location>
        <begin position="19"/>
        <end position="81"/>
    </location>
</feature>
<dbReference type="InterPro" id="IPR018244">
    <property type="entry name" value="Allrgn_V5/Tpx1_CS"/>
</dbReference>
<keyword evidence="4" id="KW-1185">Reference proteome</keyword>
<dbReference type="InterPro" id="IPR035940">
    <property type="entry name" value="CAP_sf"/>
</dbReference>
<dbReference type="SUPFAM" id="SSF55797">
    <property type="entry name" value="PR-1-like"/>
    <property type="match status" value="1"/>
</dbReference>
<dbReference type="PROSITE" id="PS51257">
    <property type="entry name" value="PROKAR_LIPOPROTEIN"/>
    <property type="match status" value="1"/>
</dbReference>
<gene>
    <name evidence="3" type="ORF">HG543_03010</name>
</gene>
<dbReference type="AlphaFoldDB" id="A0A848LAX0"/>
<dbReference type="PANTHER" id="PTHR10334">
    <property type="entry name" value="CYSTEINE-RICH SECRETORY PROTEIN-RELATED"/>
    <property type="match status" value="1"/>
</dbReference>
<dbReference type="PROSITE" id="PS01009">
    <property type="entry name" value="CRISP_1"/>
    <property type="match status" value="1"/>
</dbReference>
<evidence type="ECO:0000259" key="2">
    <source>
        <dbReference type="SMART" id="SM00198"/>
    </source>
</evidence>
<feature type="compositionally biased region" description="Basic and acidic residues" evidence="1">
    <location>
        <begin position="32"/>
        <end position="41"/>
    </location>
</feature>
<dbReference type="GO" id="GO:0005576">
    <property type="term" value="C:extracellular region"/>
    <property type="evidence" value="ECO:0007669"/>
    <property type="project" value="InterPro"/>
</dbReference>
<dbReference type="CDD" id="cd05381">
    <property type="entry name" value="CAP_PR-1"/>
    <property type="match status" value="1"/>
</dbReference>
<accession>A0A848LAX0</accession>
<dbReference type="RefSeq" id="WP_169343114.1">
    <property type="nucleotide sequence ID" value="NZ_JABBJJ010000008.1"/>
</dbReference>
<dbReference type="EMBL" id="JABBJJ010000008">
    <property type="protein sequence ID" value="NMO13833.1"/>
    <property type="molecule type" value="Genomic_DNA"/>
</dbReference>
<dbReference type="PRINTS" id="PR00837">
    <property type="entry name" value="V5TPXLIKE"/>
</dbReference>
<dbReference type="Pfam" id="PF00188">
    <property type="entry name" value="CAP"/>
    <property type="match status" value="1"/>
</dbReference>
<proteinExistence type="predicted"/>